<evidence type="ECO:0000313" key="2">
    <source>
        <dbReference type="Proteomes" id="UP000634136"/>
    </source>
</evidence>
<evidence type="ECO:0000313" key="1">
    <source>
        <dbReference type="EMBL" id="KAF7834546.1"/>
    </source>
</evidence>
<comment type="caution">
    <text evidence="1">The sequence shown here is derived from an EMBL/GenBank/DDBJ whole genome shotgun (WGS) entry which is preliminary data.</text>
</comment>
<dbReference type="AlphaFoldDB" id="A0A834WXZ7"/>
<protein>
    <submittedName>
        <fullName evidence="1">Uncharacterized protein</fullName>
    </submittedName>
</protein>
<reference evidence="1" key="1">
    <citation type="submission" date="2020-09" db="EMBL/GenBank/DDBJ databases">
        <title>Genome-Enabled Discovery of Anthraquinone Biosynthesis in Senna tora.</title>
        <authorList>
            <person name="Kang S.-H."/>
            <person name="Pandey R.P."/>
            <person name="Lee C.-M."/>
            <person name="Sim J.-S."/>
            <person name="Jeong J.-T."/>
            <person name="Choi B.-S."/>
            <person name="Jung M."/>
            <person name="Ginzburg D."/>
            <person name="Zhao K."/>
            <person name="Won S.Y."/>
            <person name="Oh T.-J."/>
            <person name="Yu Y."/>
            <person name="Kim N.-H."/>
            <person name="Lee O.R."/>
            <person name="Lee T.-H."/>
            <person name="Bashyal P."/>
            <person name="Kim T.-S."/>
            <person name="Lee W.-H."/>
            <person name="Kawkins C."/>
            <person name="Kim C.-K."/>
            <person name="Kim J.S."/>
            <person name="Ahn B.O."/>
            <person name="Rhee S.Y."/>
            <person name="Sohng J.K."/>
        </authorList>
    </citation>
    <scope>NUCLEOTIDE SEQUENCE</scope>
    <source>
        <tissue evidence="1">Leaf</tissue>
    </source>
</reference>
<gene>
    <name evidence="1" type="ORF">G2W53_009405</name>
</gene>
<name>A0A834WXZ7_9FABA</name>
<dbReference type="Proteomes" id="UP000634136">
    <property type="component" value="Unassembled WGS sequence"/>
</dbReference>
<sequence length="38" mass="4467">MVADDGLRRDLPIDGLPLVMIASEMRWHHLKEYSWFAP</sequence>
<accession>A0A834WXZ7</accession>
<organism evidence="1 2">
    <name type="scientific">Senna tora</name>
    <dbReference type="NCBI Taxonomy" id="362788"/>
    <lineage>
        <taxon>Eukaryota</taxon>
        <taxon>Viridiplantae</taxon>
        <taxon>Streptophyta</taxon>
        <taxon>Embryophyta</taxon>
        <taxon>Tracheophyta</taxon>
        <taxon>Spermatophyta</taxon>
        <taxon>Magnoliopsida</taxon>
        <taxon>eudicotyledons</taxon>
        <taxon>Gunneridae</taxon>
        <taxon>Pentapetalae</taxon>
        <taxon>rosids</taxon>
        <taxon>fabids</taxon>
        <taxon>Fabales</taxon>
        <taxon>Fabaceae</taxon>
        <taxon>Caesalpinioideae</taxon>
        <taxon>Cassia clade</taxon>
        <taxon>Senna</taxon>
    </lineage>
</organism>
<keyword evidence="2" id="KW-1185">Reference proteome</keyword>
<proteinExistence type="predicted"/>
<dbReference type="EMBL" id="JAAIUW010000004">
    <property type="protein sequence ID" value="KAF7834546.1"/>
    <property type="molecule type" value="Genomic_DNA"/>
</dbReference>